<dbReference type="SUPFAM" id="SSF56935">
    <property type="entry name" value="Porins"/>
    <property type="match status" value="1"/>
</dbReference>
<keyword evidence="6 11" id="KW-0798">TonB box</keyword>
<evidence type="ECO:0000256" key="10">
    <source>
        <dbReference type="PROSITE-ProRule" id="PRU01360"/>
    </source>
</evidence>
<feature type="domain" description="TonB-dependent receptor-like beta-barrel" evidence="13">
    <location>
        <begin position="177"/>
        <end position="582"/>
    </location>
</feature>
<evidence type="ECO:0000256" key="9">
    <source>
        <dbReference type="ARBA" id="ARBA00023237"/>
    </source>
</evidence>
<evidence type="ECO:0000256" key="3">
    <source>
        <dbReference type="ARBA" id="ARBA00022452"/>
    </source>
</evidence>
<comment type="caution">
    <text evidence="15">The sequence shown here is derived from an EMBL/GenBank/DDBJ whole genome shotgun (WGS) entry which is preliminary data.</text>
</comment>
<evidence type="ECO:0000259" key="13">
    <source>
        <dbReference type="Pfam" id="PF00593"/>
    </source>
</evidence>
<evidence type="ECO:0000256" key="11">
    <source>
        <dbReference type="RuleBase" id="RU003357"/>
    </source>
</evidence>
<dbReference type="PROSITE" id="PS52016">
    <property type="entry name" value="TONB_DEPENDENT_REC_3"/>
    <property type="match status" value="1"/>
</dbReference>
<name>A0A550I6Q2_9FLAO</name>
<keyword evidence="2 10" id="KW-0813">Transport</keyword>
<dbReference type="Pfam" id="PF00593">
    <property type="entry name" value="TonB_dep_Rec_b-barrel"/>
    <property type="match status" value="1"/>
</dbReference>
<evidence type="ECO:0000256" key="2">
    <source>
        <dbReference type="ARBA" id="ARBA00022448"/>
    </source>
</evidence>
<evidence type="ECO:0000256" key="7">
    <source>
        <dbReference type="ARBA" id="ARBA00023136"/>
    </source>
</evidence>
<feature type="chain" id="PRO_5021847792" evidence="12">
    <location>
        <begin position="22"/>
        <end position="609"/>
    </location>
</feature>
<evidence type="ECO:0000259" key="14">
    <source>
        <dbReference type="Pfam" id="PF07715"/>
    </source>
</evidence>
<keyword evidence="7 10" id="KW-0472">Membrane</keyword>
<evidence type="ECO:0000313" key="16">
    <source>
        <dbReference type="Proteomes" id="UP000315131"/>
    </source>
</evidence>
<feature type="signal peptide" evidence="12">
    <location>
        <begin position="1"/>
        <end position="21"/>
    </location>
</feature>
<dbReference type="PANTHER" id="PTHR30069:SF29">
    <property type="entry name" value="HEMOGLOBIN AND HEMOGLOBIN-HAPTOGLOBIN-BINDING PROTEIN 1-RELATED"/>
    <property type="match status" value="1"/>
</dbReference>
<comment type="subcellular location">
    <subcellularLocation>
        <location evidence="1 10">Cell outer membrane</location>
        <topology evidence="1 10">Multi-pass membrane protein</topology>
    </subcellularLocation>
</comment>
<evidence type="ECO:0000256" key="5">
    <source>
        <dbReference type="ARBA" id="ARBA00022729"/>
    </source>
</evidence>
<evidence type="ECO:0000256" key="4">
    <source>
        <dbReference type="ARBA" id="ARBA00022692"/>
    </source>
</evidence>
<dbReference type="OrthoDB" id="9762903at2"/>
<dbReference type="InterPro" id="IPR039426">
    <property type="entry name" value="TonB-dep_rcpt-like"/>
</dbReference>
<evidence type="ECO:0000256" key="8">
    <source>
        <dbReference type="ARBA" id="ARBA00023170"/>
    </source>
</evidence>
<keyword evidence="9 10" id="KW-0998">Cell outer membrane</keyword>
<evidence type="ECO:0000256" key="6">
    <source>
        <dbReference type="ARBA" id="ARBA00023077"/>
    </source>
</evidence>
<dbReference type="InterPro" id="IPR000531">
    <property type="entry name" value="Beta-barrel_TonB"/>
</dbReference>
<keyword evidence="16" id="KW-1185">Reference proteome</keyword>
<evidence type="ECO:0000256" key="1">
    <source>
        <dbReference type="ARBA" id="ARBA00004571"/>
    </source>
</evidence>
<organism evidence="15 16">
    <name type="scientific">Christiangramia sabulilitoris</name>
    <dbReference type="NCBI Taxonomy" id="2583991"/>
    <lineage>
        <taxon>Bacteria</taxon>
        <taxon>Pseudomonadati</taxon>
        <taxon>Bacteroidota</taxon>
        <taxon>Flavobacteriia</taxon>
        <taxon>Flavobacteriales</taxon>
        <taxon>Flavobacteriaceae</taxon>
        <taxon>Christiangramia</taxon>
    </lineage>
</organism>
<dbReference type="InterPro" id="IPR012910">
    <property type="entry name" value="Plug_dom"/>
</dbReference>
<dbReference type="GO" id="GO:0009279">
    <property type="term" value="C:cell outer membrane"/>
    <property type="evidence" value="ECO:0007669"/>
    <property type="project" value="UniProtKB-SubCell"/>
</dbReference>
<dbReference type="RefSeq" id="WP_143409419.1">
    <property type="nucleotide sequence ID" value="NZ_VHSF01000001.1"/>
</dbReference>
<keyword evidence="4 10" id="KW-0812">Transmembrane</keyword>
<dbReference type="Gene3D" id="2.40.170.20">
    <property type="entry name" value="TonB-dependent receptor, beta-barrel domain"/>
    <property type="match status" value="1"/>
</dbReference>
<evidence type="ECO:0000313" key="15">
    <source>
        <dbReference type="EMBL" id="TRO66654.1"/>
    </source>
</evidence>
<gene>
    <name evidence="15" type="ORF">FGM01_01855</name>
</gene>
<keyword evidence="8 15" id="KW-0675">Receptor</keyword>
<accession>A0A550I6Q2</accession>
<reference evidence="15 16" key="1">
    <citation type="submission" date="2019-06" db="EMBL/GenBank/DDBJ databases">
        <title>Gramella sabulilitoris sp. nov., isolated from a marine sand.</title>
        <authorList>
            <person name="Yoon J.-H."/>
        </authorList>
    </citation>
    <scope>NUCLEOTIDE SEQUENCE [LARGE SCALE GENOMIC DNA]</scope>
    <source>
        <strain evidence="15 16">HSMS-1</strain>
    </source>
</reference>
<dbReference type="Gene3D" id="2.170.130.10">
    <property type="entry name" value="TonB-dependent receptor, plug domain"/>
    <property type="match status" value="1"/>
</dbReference>
<protein>
    <submittedName>
        <fullName evidence="15">TonB-dependent receptor</fullName>
    </submittedName>
</protein>
<dbReference type="InterPro" id="IPR036942">
    <property type="entry name" value="Beta-barrel_TonB_sf"/>
</dbReference>
<feature type="domain" description="TonB-dependent receptor plug" evidence="14">
    <location>
        <begin position="65"/>
        <end position="145"/>
    </location>
</feature>
<dbReference type="EMBL" id="VHSF01000001">
    <property type="protein sequence ID" value="TRO66654.1"/>
    <property type="molecule type" value="Genomic_DNA"/>
</dbReference>
<proteinExistence type="inferred from homology"/>
<keyword evidence="5 12" id="KW-0732">Signal</keyword>
<comment type="similarity">
    <text evidence="10 11">Belongs to the TonB-dependent receptor family.</text>
</comment>
<dbReference type="Pfam" id="PF07715">
    <property type="entry name" value="Plug"/>
    <property type="match status" value="1"/>
</dbReference>
<dbReference type="AlphaFoldDB" id="A0A550I6Q2"/>
<dbReference type="PANTHER" id="PTHR30069">
    <property type="entry name" value="TONB-DEPENDENT OUTER MEMBRANE RECEPTOR"/>
    <property type="match status" value="1"/>
</dbReference>
<dbReference type="Proteomes" id="UP000315131">
    <property type="component" value="Unassembled WGS sequence"/>
</dbReference>
<keyword evidence="3 10" id="KW-1134">Transmembrane beta strand</keyword>
<sequence>MKKLLNLLFTISICCCTSASAQIDSINWLDEVVLSDAKLINNSKAQLVRKLEDSVIQQSEPLLTSLLKFNSPFFFRENGYGMVASASVRGTGAAQTAVVWNGININSQFTGQTDFNTINTRVYDNVSVKPGGGSVVYGSGAIGGTIHLNDDFQFNGSVNNRISTGVGSFETIQANYKGDFSSEKTSLSIGISGISSVNDYKYTGTELINENGDFYNASVNASIAHWLDSRHLLKFYSNYYQGERGFSGTINLNSNSKYVDENSRNLLEWKYFSGNLNSNLKFAWIKEKFEYYENRESSEFNFGEAETAIIKYDLGYRITDNTKLNVIADYTDVNGEGTGIFHAKRKIGGISFLWDHNIEKFNYQLSFRQEITDSYKSPLLFSAGLSFQLSENYLLRFNSSRNFRMPTINDLFWQNGGNPDLDPETSLQAEIGSGIVFENFKIDLSAYVIDIENLIRWTPDATGLWRPVNTKEVYNYGIEAFAEWKTSFYGNDLNLTGTYAFTRSIDKETDNQLIYVPGNKATISAGYSIKRFSLNLQSLYNGSIYTSSDNEYQLDGYTLANLGVSYTLNTKPEINLSATIDNAFNKKYESLPSRIMPGRSYRTTLTLKF</sequence>
<evidence type="ECO:0000256" key="12">
    <source>
        <dbReference type="SAM" id="SignalP"/>
    </source>
</evidence>
<dbReference type="GO" id="GO:0044718">
    <property type="term" value="P:siderophore transmembrane transport"/>
    <property type="evidence" value="ECO:0007669"/>
    <property type="project" value="TreeGrafter"/>
</dbReference>
<dbReference type="GO" id="GO:0015344">
    <property type="term" value="F:siderophore uptake transmembrane transporter activity"/>
    <property type="evidence" value="ECO:0007669"/>
    <property type="project" value="TreeGrafter"/>
</dbReference>
<dbReference type="InterPro" id="IPR037066">
    <property type="entry name" value="Plug_dom_sf"/>
</dbReference>